<feature type="compositionally biased region" description="Low complexity" evidence="1">
    <location>
        <begin position="136"/>
        <end position="145"/>
    </location>
</feature>
<gene>
    <name evidence="2" type="ORF">METZ01_LOCUS163801</name>
</gene>
<name>A0A382BCK7_9ZZZZ</name>
<feature type="compositionally biased region" description="Acidic residues" evidence="1">
    <location>
        <begin position="52"/>
        <end position="67"/>
    </location>
</feature>
<feature type="region of interest" description="Disordered" evidence="1">
    <location>
        <begin position="52"/>
        <end position="75"/>
    </location>
</feature>
<protein>
    <submittedName>
        <fullName evidence="2">Uncharacterized protein</fullName>
    </submittedName>
</protein>
<evidence type="ECO:0000256" key="1">
    <source>
        <dbReference type="SAM" id="MobiDB-lite"/>
    </source>
</evidence>
<feature type="compositionally biased region" description="Basic residues" evidence="1">
    <location>
        <begin position="146"/>
        <end position="159"/>
    </location>
</feature>
<accession>A0A382BCK7</accession>
<dbReference type="EMBL" id="UINC01028984">
    <property type="protein sequence ID" value="SVB10947.1"/>
    <property type="molecule type" value="Genomic_DNA"/>
</dbReference>
<feature type="region of interest" description="Disordered" evidence="1">
    <location>
        <begin position="105"/>
        <end position="199"/>
    </location>
</feature>
<feature type="compositionally biased region" description="Basic and acidic residues" evidence="1">
    <location>
        <begin position="226"/>
        <end position="271"/>
    </location>
</feature>
<sequence>MRGESSLYDHDEFYDELYEHYVSSGEMPYGIAKARDGDPDQWIQEELDREYGDDFATDDGEPMDGDFDSGMASAGLGTDEDYGYYGESKEPKTFREHLDIVERRLTVDIPGQPTRDLGTPTKVKAPSLDTGVGIEPMDAPKALPMPKKKARPKAKKLKAKPKDPVADPLPIPKDSPAPKALPNDFASDSEKELMKPNPSGYEEFNLSRAKRGIWPGALLKATQKYHNRDRSAEREKGREFKRKEAEARKEKAREAGKWARRQVDKWGEGGTRRSRKSKKS</sequence>
<evidence type="ECO:0000313" key="2">
    <source>
        <dbReference type="EMBL" id="SVB10947.1"/>
    </source>
</evidence>
<reference evidence="2" key="1">
    <citation type="submission" date="2018-05" db="EMBL/GenBank/DDBJ databases">
        <authorList>
            <person name="Lanie J.A."/>
            <person name="Ng W.-L."/>
            <person name="Kazmierczak K.M."/>
            <person name="Andrzejewski T.M."/>
            <person name="Davidsen T.M."/>
            <person name="Wayne K.J."/>
            <person name="Tettelin H."/>
            <person name="Glass J.I."/>
            <person name="Rusch D."/>
            <person name="Podicherti R."/>
            <person name="Tsui H.-C.T."/>
            <person name="Winkler M.E."/>
        </authorList>
    </citation>
    <scope>NUCLEOTIDE SEQUENCE</scope>
</reference>
<dbReference type="AlphaFoldDB" id="A0A382BCK7"/>
<proteinExistence type="predicted"/>
<organism evidence="2">
    <name type="scientific">marine metagenome</name>
    <dbReference type="NCBI Taxonomy" id="408172"/>
    <lineage>
        <taxon>unclassified sequences</taxon>
        <taxon>metagenomes</taxon>
        <taxon>ecological metagenomes</taxon>
    </lineage>
</organism>
<feature type="region of interest" description="Disordered" evidence="1">
    <location>
        <begin position="224"/>
        <end position="280"/>
    </location>
</feature>